<evidence type="ECO:0000313" key="6">
    <source>
        <dbReference type="Proteomes" id="UP000751190"/>
    </source>
</evidence>
<dbReference type="OrthoDB" id="1911554at2759"/>
<evidence type="ECO:0000259" key="4">
    <source>
        <dbReference type="PROSITE" id="PS51203"/>
    </source>
</evidence>
<dbReference type="InterPro" id="IPR019734">
    <property type="entry name" value="TPR_rpt"/>
</dbReference>
<accession>A0A8J5XLC3</accession>
<dbReference type="PANTHER" id="PTHR46492">
    <property type="entry name" value="DYNEIN ASSEMBLY FACTOR 4, AXONEMAL"/>
    <property type="match status" value="1"/>
</dbReference>
<dbReference type="InterPro" id="IPR007052">
    <property type="entry name" value="CS_dom"/>
</dbReference>
<dbReference type="OMA" id="STAKCEL"/>
<gene>
    <name evidence="5" type="ORF">KFE25_004015</name>
</gene>
<feature type="domain" description="CS" evidence="4">
    <location>
        <begin position="4"/>
        <end position="95"/>
    </location>
</feature>
<protein>
    <recommendedName>
        <fullName evidence="4">CS domain-containing protein</fullName>
    </recommendedName>
</protein>
<dbReference type="GO" id="GO:0036159">
    <property type="term" value="P:inner dynein arm assembly"/>
    <property type="evidence" value="ECO:0007669"/>
    <property type="project" value="TreeGrafter"/>
</dbReference>
<dbReference type="InterPro" id="IPR052004">
    <property type="entry name" value="Dynein_assembly_factor_4"/>
</dbReference>
<feature type="coiled-coil region" evidence="2">
    <location>
        <begin position="445"/>
        <end position="472"/>
    </location>
</feature>
<dbReference type="GO" id="GO:0036158">
    <property type="term" value="P:outer dynein arm assembly"/>
    <property type="evidence" value="ECO:0007669"/>
    <property type="project" value="TreeGrafter"/>
</dbReference>
<comment type="caution">
    <text evidence="5">The sequence shown here is derived from an EMBL/GenBank/DDBJ whole genome shotgun (WGS) entry which is preliminary data.</text>
</comment>
<evidence type="ECO:0000256" key="1">
    <source>
        <dbReference type="PROSITE-ProRule" id="PRU00339"/>
    </source>
</evidence>
<dbReference type="SUPFAM" id="SSF48452">
    <property type="entry name" value="TPR-like"/>
    <property type="match status" value="3"/>
</dbReference>
<keyword evidence="2" id="KW-0175">Coiled coil</keyword>
<evidence type="ECO:0000313" key="5">
    <source>
        <dbReference type="EMBL" id="KAG8463742.1"/>
    </source>
</evidence>
<dbReference type="Proteomes" id="UP000751190">
    <property type="component" value="Unassembled WGS sequence"/>
</dbReference>
<dbReference type="AlphaFoldDB" id="A0A8J5XLC3"/>
<dbReference type="Gene3D" id="1.25.40.10">
    <property type="entry name" value="Tetratricopeptide repeat domain"/>
    <property type="match status" value="3"/>
</dbReference>
<reference evidence="5" key="1">
    <citation type="submission" date="2021-05" db="EMBL/GenBank/DDBJ databases">
        <title>The genome of the haptophyte Pavlova lutheri (Diacronema luteri, Pavlovales) - a model for lipid biosynthesis in eukaryotic algae.</title>
        <authorList>
            <person name="Hulatt C.J."/>
            <person name="Posewitz M.C."/>
        </authorList>
    </citation>
    <scope>NUCLEOTIDE SEQUENCE</scope>
    <source>
        <strain evidence="5">NIVA-4/92</strain>
    </source>
</reference>
<dbReference type="InterPro" id="IPR011990">
    <property type="entry name" value="TPR-like_helical_dom_sf"/>
</dbReference>
<dbReference type="PROSITE" id="PS51203">
    <property type="entry name" value="CS"/>
    <property type="match status" value="1"/>
</dbReference>
<dbReference type="PANTHER" id="PTHR46492:SF1">
    <property type="entry name" value="DYNEIN AXONEMAL ASSEMBLY FACTOR 4"/>
    <property type="match status" value="1"/>
</dbReference>
<dbReference type="InterPro" id="IPR008978">
    <property type="entry name" value="HSP20-like_chaperone"/>
</dbReference>
<evidence type="ECO:0000256" key="2">
    <source>
        <dbReference type="SAM" id="Coils"/>
    </source>
</evidence>
<name>A0A8J5XLC3_DIALT</name>
<dbReference type="GO" id="GO:0003341">
    <property type="term" value="P:cilium movement"/>
    <property type="evidence" value="ECO:0007669"/>
    <property type="project" value="TreeGrafter"/>
</dbReference>
<proteinExistence type="predicted"/>
<feature type="compositionally biased region" description="Low complexity" evidence="3">
    <location>
        <begin position="195"/>
        <end position="210"/>
    </location>
</feature>
<dbReference type="Gene3D" id="2.60.40.790">
    <property type="match status" value="1"/>
</dbReference>
<dbReference type="PROSITE" id="PS50005">
    <property type="entry name" value="TPR"/>
    <property type="match status" value="1"/>
</dbReference>
<organism evidence="5 6">
    <name type="scientific">Diacronema lutheri</name>
    <name type="common">Unicellular marine alga</name>
    <name type="synonym">Monochrysis lutheri</name>
    <dbReference type="NCBI Taxonomy" id="2081491"/>
    <lineage>
        <taxon>Eukaryota</taxon>
        <taxon>Haptista</taxon>
        <taxon>Haptophyta</taxon>
        <taxon>Pavlovophyceae</taxon>
        <taxon>Pavlovales</taxon>
        <taxon>Pavlovaceae</taxon>
        <taxon>Diacronema</taxon>
    </lineage>
</organism>
<feature type="repeat" description="TPR" evidence="1">
    <location>
        <begin position="907"/>
        <end position="940"/>
    </location>
</feature>
<sequence length="954" mass="99421">MPIPIFAPYTWQETESGVTISARIPGATPANTDFFASPHYVKANSSPGGGSGIFLLEADLLAEIDAKRSAAVVKAGGEVEIRLHKVAPELWGQLTVQALDKAERMRRRRRSIEAAERAAAADAEEAKKAAWEKSRHTLSSQMELDRAYRGVLEARKSAEKAHEEAELDAWQSAHEEARLHELRERYGVVAAAKPTNGAAAPPSRHAQPQPTARPPLKPPKPLPPVRARTTIECTFTPKMTAAPLRTKGSAADYDPEPVPLDAPGLQQGAHGIGPTRARTLKSGDLYDISHRDPAWLKDRGDRFYRLHDFAAAANSYSAVLAQFVDKIPAQAVDTYLACLSNRAACRLQQGELIEAAADATHALALAASGKSISNVPMTDEQLKQRARTRQFRILVRRGAALARLGALEHAAADFELALSDFAPEGGQVDNGCISSPSQLGDAAVRAQLRSDLAAIKERLSTLTQLKMEADAEAAAAAAAAAEVEASITSAGGAHAAPSAAPAADATDVDVDVALNDAPAAYAARARAARALSLYTDALALGAMHVPTLANAAAAALVAGAHARCVSLCDSALHIADAGVVAGAICPVRTRVKLLLRRSTAKCELGHWKGAHADLRRASAFAPSDNRIAMEIRAVCDAARAHGIELGEGGTAALSAISATSSAAIRAHELVSASAAPAEADAASEAASRTAAATGDGAPLSAFALKAHADRAFAAGALEDAVALYGDALRADATAEWERLTDLPLSPPRAADATTCDDAGFVPADGYAGSMPGFVFTTRAGRLGYHRDARARAGVDGAVGSPAAEANARTRAQGEAGSEAEAVTVSGAPADDELHAIIRAAEQPKSGVHLRCLCLSNRAACHLKLGDYARAVDDCTAALAAVRTLTVGDEGMPPTDAVPNAKRDGLLLKLLLRRAAAYVELGRTADALGEYEEAHAIAPDNGAVKDALRQLRARA</sequence>
<feature type="compositionally biased region" description="Pro residues" evidence="3">
    <location>
        <begin position="211"/>
        <end position="224"/>
    </location>
</feature>
<dbReference type="SUPFAM" id="SSF49764">
    <property type="entry name" value="HSP20-like chaperones"/>
    <property type="match status" value="1"/>
</dbReference>
<dbReference type="SMART" id="SM00028">
    <property type="entry name" value="TPR"/>
    <property type="match status" value="5"/>
</dbReference>
<dbReference type="Pfam" id="PF04969">
    <property type="entry name" value="CS"/>
    <property type="match status" value="1"/>
</dbReference>
<feature type="region of interest" description="Disordered" evidence="3">
    <location>
        <begin position="195"/>
        <end position="225"/>
    </location>
</feature>
<evidence type="ECO:0000256" key="3">
    <source>
        <dbReference type="SAM" id="MobiDB-lite"/>
    </source>
</evidence>
<keyword evidence="1" id="KW-0802">TPR repeat</keyword>
<dbReference type="EMBL" id="JAGTXO010000015">
    <property type="protein sequence ID" value="KAG8463742.1"/>
    <property type="molecule type" value="Genomic_DNA"/>
</dbReference>
<keyword evidence="6" id="KW-1185">Reference proteome</keyword>